<dbReference type="EMBL" id="CP113527">
    <property type="protein sequence ID" value="WDV05046.1"/>
    <property type="molecule type" value="Genomic_DNA"/>
</dbReference>
<dbReference type="AlphaFoldDB" id="A0AAJ5RHE5"/>
<dbReference type="InterPro" id="IPR014962">
    <property type="entry name" value="YolD"/>
</dbReference>
<evidence type="ECO:0000313" key="3">
    <source>
        <dbReference type="Proteomes" id="UP001219585"/>
    </source>
</evidence>
<dbReference type="KEGG" id="liu:OU989_12035"/>
<feature type="region of interest" description="Disordered" evidence="1">
    <location>
        <begin position="1"/>
        <end position="21"/>
    </location>
</feature>
<dbReference type="Proteomes" id="UP001219585">
    <property type="component" value="Chromosome"/>
</dbReference>
<sequence>MAKTKTPTKKKEPKHPDRDEFDLEEIANALTEAMEEKQTKVFSIYKHDETLEGTVTKMDVNTKLIHIKDKYYNIHKVHFLDILSIFDTEY</sequence>
<protein>
    <submittedName>
        <fullName evidence="2">YolD-like family protein</fullName>
    </submittedName>
</protein>
<accession>A0AAJ5RHE5</accession>
<dbReference type="Pfam" id="PF08863">
    <property type="entry name" value="YolD"/>
    <property type="match status" value="1"/>
</dbReference>
<gene>
    <name evidence="2" type="ORF">OU989_12035</name>
</gene>
<organism evidence="2 3">
    <name type="scientific">Lysinibacillus irui</name>
    <dbReference type="NCBI Taxonomy" id="2998077"/>
    <lineage>
        <taxon>Bacteria</taxon>
        <taxon>Bacillati</taxon>
        <taxon>Bacillota</taxon>
        <taxon>Bacilli</taxon>
        <taxon>Bacillales</taxon>
        <taxon>Bacillaceae</taxon>
        <taxon>Lysinibacillus</taxon>
    </lineage>
</organism>
<reference evidence="2" key="1">
    <citation type="submission" date="2022-11" db="EMBL/GenBank/DDBJ databases">
        <title>Lysinibacillus irui.</title>
        <authorList>
            <person name="Akintayo S.O."/>
        </authorList>
    </citation>
    <scope>NUCLEOTIDE SEQUENCE</scope>
    <source>
        <strain evidence="2">IRB4-01</strain>
    </source>
</reference>
<evidence type="ECO:0000313" key="2">
    <source>
        <dbReference type="EMBL" id="WDV05046.1"/>
    </source>
</evidence>
<name>A0AAJ5RHE5_9BACI</name>
<proteinExistence type="predicted"/>
<dbReference type="RefSeq" id="WP_274793279.1">
    <property type="nucleotide sequence ID" value="NZ_CP113527.1"/>
</dbReference>
<evidence type="ECO:0000256" key="1">
    <source>
        <dbReference type="SAM" id="MobiDB-lite"/>
    </source>
</evidence>
<feature type="compositionally biased region" description="Basic residues" evidence="1">
    <location>
        <begin position="1"/>
        <end position="13"/>
    </location>
</feature>